<dbReference type="PANTHER" id="PTHR30522">
    <property type="entry name" value="NUCLEOSIDE TRIPHOSPHATE PYROPHOSPHOHYDROLASE"/>
    <property type="match status" value="1"/>
</dbReference>
<feature type="domain" description="NTP pyrophosphohydrolase MazG-like" evidence="1">
    <location>
        <begin position="103"/>
        <end position="173"/>
    </location>
</feature>
<proteinExistence type="predicted"/>
<keyword evidence="2" id="KW-0378">Hydrolase</keyword>
<dbReference type="PANTHER" id="PTHR30522:SF0">
    <property type="entry name" value="NUCLEOSIDE TRIPHOSPHATE PYROPHOSPHOHYDROLASE"/>
    <property type="match status" value="1"/>
</dbReference>
<dbReference type="Pfam" id="PF03819">
    <property type="entry name" value="MazG"/>
    <property type="match status" value="1"/>
</dbReference>
<reference evidence="2 3" key="1">
    <citation type="submission" date="2020-12" db="EMBL/GenBank/DDBJ databases">
        <title>Draft genome sequence of the commensal strain Corynebacterium tuberculostearicum MFP09/CIP 102622 isolated from human skin.</title>
        <authorList>
            <person name="Boukerb A.M."/>
            <person name="Janvier X."/>
            <person name="Feuilloley M.G.J."/>
            <person name="Groboillot A."/>
        </authorList>
    </citation>
    <scope>NUCLEOTIDE SEQUENCE [LARGE SCALE GENOMIC DNA]</scope>
    <source>
        <strain evidence="2 3">CIP 102622</strain>
    </source>
</reference>
<dbReference type="GO" id="GO:0006203">
    <property type="term" value="P:dGTP catabolic process"/>
    <property type="evidence" value="ECO:0007669"/>
    <property type="project" value="TreeGrafter"/>
</dbReference>
<dbReference type="SUPFAM" id="SSF101386">
    <property type="entry name" value="all-alpha NTP pyrophosphatases"/>
    <property type="match status" value="1"/>
</dbReference>
<dbReference type="RefSeq" id="WP_200436285.1">
    <property type="nucleotide sequence ID" value="NZ_CP175770.1"/>
</dbReference>
<dbReference type="GO" id="GO:0046076">
    <property type="term" value="P:dTTP catabolic process"/>
    <property type="evidence" value="ECO:0007669"/>
    <property type="project" value="TreeGrafter"/>
</dbReference>
<dbReference type="GO" id="GO:0047429">
    <property type="term" value="F:nucleoside triphosphate diphosphatase activity"/>
    <property type="evidence" value="ECO:0007669"/>
    <property type="project" value="TreeGrafter"/>
</dbReference>
<dbReference type="GO" id="GO:0046081">
    <property type="term" value="P:dUTP catabolic process"/>
    <property type="evidence" value="ECO:0007669"/>
    <property type="project" value="TreeGrafter"/>
</dbReference>
<accession>A0A8I1I1H4</accession>
<dbReference type="Proteomes" id="UP000603369">
    <property type="component" value="Unassembled WGS sequence"/>
</dbReference>
<organism evidence="2 3">
    <name type="scientific">Corynebacterium tuberculostearicum</name>
    <dbReference type="NCBI Taxonomy" id="38304"/>
    <lineage>
        <taxon>Bacteria</taxon>
        <taxon>Bacillati</taxon>
        <taxon>Actinomycetota</taxon>
        <taxon>Actinomycetes</taxon>
        <taxon>Mycobacteriales</taxon>
        <taxon>Corynebacteriaceae</taxon>
        <taxon>Corynebacterium</taxon>
    </lineage>
</organism>
<dbReference type="Gene3D" id="1.10.287.1080">
    <property type="entry name" value="MazG-like"/>
    <property type="match status" value="1"/>
</dbReference>
<dbReference type="AlphaFoldDB" id="A0A8I1I1H4"/>
<evidence type="ECO:0000313" key="2">
    <source>
        <dbReference type="EMBL" id="MBK3429031.1"/>
    </source>
</evidence>
<comment type="caution">
    <text evidence="2">The sequence shown here is derived from an EMBL/GenBank/DDBJ whole genome shotgun (WGS) entry which is preliminary data.</text>
</comment>
<dbReference type="CDD" id="cd11528">
    <property type="entry name" value="NTP-PPase_MazG_Nterm"/>
    <property type="match status" value="1"/>
</dbReference>
<dbReference type="GO" id="GO:0046052">
    <property type="term" value="P:UTP catabolic process"/>
    <property type="evidence" value="ECO:0007669"/>
    <property type="project" value="TreeGrafter"/>
</dbReference>
<protein>
    <submittedName>
        <fullName evidence="2">Nucleoside triphosphate hydrolase</fullName>
    </submittedName>
</protein>
<gene>
    <name evidence="2" type="ORF">JDP02_11025</name>
</gene>
<keyword evidence="3" id="KW-1185">Reference proteome</keyword>
<dbReference type="InterPro" id="IPR004518">
    <property type="entry name" value="MazG-like_dom"/>
</dbReference>
<dbReference type="InterPro" id="IPR048015">
    <property type="entry name" value="NTP-PPase_MazG-like_N"/>
</dbReference>
<dbReference type="InterPro" id="IPR011551">
    <property type="entry name" value="NTP_PyrPHydrolase_MazG"/>
</dbReference>
<sequence length="195" mass="22062">MTVLLLDERWPTMIPMQAYGKLRGPVHFTGEVPVSVRWNFSDLLVGEDATGTLVSTDEHDPDTRARLASGESVIRAESLADPIMQARQTMATARRIGEWEREQTHTSLLPYLEEESAEFAAAVRSREPESEMLKELGDIFLQVLFHAEISTFSLDDVAQSFLTKMRARAPYLFDGTTEIVDVDTQERLWREGKGM</sequence>
<name>A0A8I1I1H4_9CORY</name>
<evidence type="ECO:0000313" key="3">
    <source>
        <dbReference type="Proteomes" id="UP000603369"/>
    </source>
</evidence>
<dbReference type="GO" id="GO:0046047">
    <property type="term" value="P:TTP catabolic process"/>
    <property type="evidence" value="ECO:0007669"/>
    <property type="project" value="TreeGrafter"/>
</dbReference>
<evidence type="ECO:0000259" key="1">
    <source>
        <dbReference type="Pfam" id="PF03819"/>
    </source>
</evidence>
<dbReference type="GO" id="GO:0046061">
    <property type="term" value="P:dATP catabolic process"/>
    <property type="evidence" value="ECO:0007669"/>
    <property type="project" value="TreeGrafter"/>
</dbReference>
<dbReference type="EMBL" id="JAEHFL010000020">
    <property type="protein sequence ID" value="MBK3429031.1"/>
    <property type="molecule type" value="Genomic_DNA"/>
</dbReference>